<feature type="compositionally biased region" description="Basic residues" evidence="1">
    <location>
        <begin position="1"/>
        <end position="11"/>
    </location>
</feature>
<dbReference type="AlphaFoldDB" id="A0A9W7XTA6"/>
<reference evidence="2" key="1">
    <citation type="submission" date="2022-07" db="EMBL/GenBank/DDBJ databases">
        <title>Phylogenomic reconstructions and comparative analyses of Kickxellomycotina fungi.</title>
        <authorList>
            <person name="Reynolds N.K."/>
            <person name="Stajich J.E."/>
            <person name="Barry K."/>
            <person name="Grigoriev I.V."/>
            <person name="Crous P."/>
            <person name="Smith M.E."/>
        </authorList>
    </citation>
    <scope>NUCLEOTIDE SEQUENCE</scope>
    <source>
        <strain evidence="2">NBRC 32514</strain>
    </source>
</reference>
<evidence type="ECO:0000313" key="2">
    <source>
        <dbReference type="EMBL" id="KAJ1720359.1"/>
    </source>
</evidence>
<proteinExistence type="predicted"/>
<sequence>MHRYNKRKSSLPRRSPSYTAKDTAPLCTVKMSFVDDYLRDPSGYSRALNGHRMTPYDRRSPTPPSDPNGPSLPAAQPETPPPLPPALPMFEINVVREELPNVSQLEDQRKNLEVVFNRIFIQKTDKPTLPSRPRPNPIHASAGAVPAAAPSVVASTGDGVSGLEEFSDITCMKPSVSTCNVRWAK</sequence>
<organism evidence="2 3">
    <name type="scientific">Coemansia erecta</name>
    <dbReference type="NCBI Taxonomy" id="147472"/>
    <lineage>
        <taxon>Eukaryota</taxon>
        <taxon>Fungi</taxon>
        <taxon>Fungi incertae sedis</taxon>
        <taxon>Zoopagomycota</taxon>
        <taxon>Kickxellomycotina</taxon>
        <taxon>Kickxellomycetes</taxon>
        <taxon>Kickxellales</taxon>
        <taxon>Kickxellaceae</taxon>
        <taxon>Coemansia</taxon>
    </lineage>
</organism>
<keyword evidence="3" id="KW-1185">Reference proteome</keyword>
<dbReference type="EMBL" id="JANBOJ010000267">
    <property type="protein sequence ID" value="KAJ1720359.1"/>
    <property type="molecule type" value="Genomic_DNA"/>
</dbReference>
<feature type="region of interest" description="Disordered" evidence="1">
    <location>
        <begin position="1"/>
        <end position="22"/>
    </location>
</feature>
<evidence type="ECO:0000256" key="1">
    <source>
        <dbReference type="SAM" id="MobiDB-lite"/>
    </source>
</evidence>
<name>A0A9W7XTA6_9FUNG</name>
<accession>A0A9W7XTA6</accession>
<feature type="region of interest" description="Disordered" evidence="1">
    <location>
        <begin position="39"/>
        <end position="86"/>
    </location>
</feature>
<comment type="caution">
    <text evidence="2">The sequence shown here is derived from an EMBL/GenBank/DDBJ whole genome shotgun (WGS) entry which is preliminary data.</text>
</comment>
<gene>
    <name evidence="2" type="ORF">LPJ53_004997</name>
</gene>
<dbReference type="Proteomes" id="UP001149813">
    <property type="component" value="Unassembled WGS sequence"/>
</dbReference>
<protein>
    <submittedName>
        <fullName evidence="2">Uncharacterized protein</fullName>
    </submittedName>
</protein>
<evidence type="ECO:0000313" key="3">
    <source>
        <dbReference type="Proteomes" id="UP001149813"/>
    </source>
</evidence>
<feature type="non-terminal residue" evidence="2">
    <location>
        <position position="185"/>
    </location>
</feature>